<evidence type="ECO:0000313" key="3">
    <source>
        <dbReference type="EMBL" id="ADN16298.1"/>
    </source>
</evidence>
<feature type="coiled-coil region" evidence="1">
    <location>
        <begin position="145"/>
        <end position="294"/>
    </location>
</feature>
<keyword evidence="4" id="KW-1185">Reference proteome</keyword>
<feature type="transmembrane region" description="Helical" evidence="2">
    <location>
        <begin position="44"/>
        <end position="67"/>
    </location>
</feature>
<gene>
    <name evidence="3" type="ordered locus">Cyan7822_4384</name>
</gene>
<protein>
    <recommendedName>
        <fullName evidence="5">DUF3084 domain-containing protein</fullName>
    </recommendedName>
</protein>
<dbReference type="InterPro" id="IPR021435">
    <property type="entry name" value="DUF3084"/>
</dbReference>
<keyword evidence="2" id="KW-0812">Transmembrane</keyword>
<evidence type="ECO:0000256" key="2">
    <source>
        <dbReference type="SAM" id="Phobius"/>
    </source>
</evidence>
<dbReference type="RefSeq" id="WP_013324361.1">
    <property type="nucleotide sequence ID" value="NC_014501.1"/>
</dbReference>
<keyword evidence="1" id="KW-0175">Coiled coil</keyword>
<dbReference type="Proteomes" id="UP000008206">
    <property type="component" value="Chromosome"/>
</dbReference>
<evidence type="ECO:0000256" key="1">
    <source>
        <dbReference type="SAM" id="Coils"/>
    </source>
</evidence>
<dbReference type="OrthoDB" id="9812848at2"/>
<dbReference type="AlphaFoldDB" id="E0UB53"/>
<dbReference type="PANTHER" id="PTHR18937">
    <property type="entry name" value="STRUCTURAL MAINTENANCE OF CHROMOSOMES SMC FAMILY MEMBER"/>
    <property type="match status" value="1"/>
</dbReference>
<evidence type="ECO:0000313" key="4">
    <source>
        <dbReference type="Proteomes" id="UP000008206"/>
    </source>
</evidence>
<keyword evidence="2" id="KW-1133">Transmembrane helix</keyword>
<accession>E0UB53</accession>
<reference evidence="4" key="1">
    <citation type="journal article" date="2011" name="MBio">
        <title>Novel metabolic attributes of the genus Cyanothece, comprising a group of unicellular nitrogen-fixing Cyanobacteria.</title>
        <authorList>
            <person name="Bandyopadhyay A."/>
            <person name="Elvitigala T."/>
            <person name="Welsh E."/>
            <person name="Stockel J."/>
            <person name="Liberton M."/>
            <person name="Min H."/>
            <person name="Sherman L.A."/>
            <person name="Pakrasi H.B."/>
        </authorList>
    </citation>
    <scope>NUCLEOTIDE SEQUENCE [LARGE SCALE GENOMIC DNA]</scope>
    <source>
        <strain evidence="4">PCC 7822</strain>
    </source>
</reference>
<name>E0UB53_GLOV7</name>
<dbReference type="Pfam" id="PF11283">
    <property type="entry name" value="DUF3084"/>
    <property type="match status" value="1"/>
</dbReference>
<dbReference type="HOGENOM" id="CLU_033222_0_0_3"/>
<dbReference type="SUPFAM" id="SSF57997">
    <property type="entry name" value="Tropomyosin"/>
    <property type="match status" value="1"/>
</dbReference>
<dbReference type="Gene3D" id="1.10.287.1490">
    <property type="match status" value="1"/>
</dbReference>
<dbReference type="STRING" id="497965.Cyan7822_4384"/>
<dbReference type="EMBL" id="CP002198">
    <property type="protein sequence ID" value="ADN16298.1"/>
    <property type="molecule type" value="Genomic_DNA"/>
</dbReference>
<evidence type="ECO:0008006" key="5">
    <source>
        <dbReference type="Google" id="ProtNLM"/>
    </source>
</evidence>
<sequence>MTSAFILITAILILGGLIAALGDRIGSKIGKKKLRLFNLRPRQTAVLVTIVTGIAIAGSTLALLFSLSKSLRQGVFDLDKLLNERRDAIKKLETNLQTVKEEKTSIEKELNIAQTKQTSIQKRLSQLNKDFKKSRSQFDQVSSQLTILRSDIQSLLEERQDLVEQRQKLTQTIENIQKQVQEKDQQLTERENSLAQQDKKLAQQNQQLTQQDQIIAENQSRIQQLEKAKNKLQNQIKQRDSKISFLDKAIAQKDENLKSREEKLGELENQLAFLKREVEVLEQYYQNYQDLRERKIAILKGQVLSLGAFRLTRPESDTIIKVIDQLLQEANRTAIMATRPESKNTDERLVKITKAQVEQLIQTLKDGGEYVVRIISAGNYVLGEQEIRVFADVVPNQKIFDEEQEIAAVSIDSGNLTEEEIQKRLDILLSAAQFRARRQGILGTIQIGDGSLTKLVQFIQQVNSSEQPLDEIQAVASEPTYTAGPLKLRLVAVRDGKVIFST</sequence>
<organism evidence="3 4">
    <name type="scientific">Gloeothece verrucosa (strain PCC 7822)</name>
    <name type="common">Cyanothece sp. (strain PCC 7822)</name>
    <dbReference type="NCBI Taxonomy" id="497965"/>
    <lineage>
        <taxon>Bacteria</taxon>
        <taxon>Bacillati</taxon>
        <taxon>Cyanobacteriota</taxon>
        <taxon>Cyanophyceae</taxon>
        <taxon>Oscillatoriophycideae</taxon>
        <taxon>Chroococcales</taxon>
        <taxon>Aphanothecaceae</taxon>
        <taxon>Gloeothece</taxon>
        <taxon>Gloeothece verrucosa</taxon>
    </lineage>
</organism>
<dbReference type="KEGG" id="cyj:Cyan7822_4384"/>
<proteinExistence type="predicted"/>
<dbReference type="eggNOG" id="COG4372">
    <property type="taxonomic scope" value="Bacteria"/>
</dbReference>
<keyword evidence="2" id="KW-0472">Membrane</keyword>
<feature type="coiled-coil region" evidence="1">
    <location>
        <begin position="82"/>
        <end position="116"/>
    </location>
</feature>
<feature type="transmembrane region" description="Helical" evidence="2">
    <location>
        <begin position="6"/>
        <end position="23"/>
    </location>
</feature>